<dbReference type="Proteomes" id="UP001140087">
    <property type="component" value="Unassembled WGS sequence"/>
</dbReference>
<dbReference type="EMBL" id="JANBUN010001545">
    <property type="protein sequence ID" value="KAJ2797666.1"/>
    <property type="molecule type" value="Genomic_DNA"/>
</dbReference>
<protein>
    <submittedName>
        <fullName evidence="1">Uncharacterized protein</fullName>
    </submittedName>
</protein>
<proteinExistence type="predicted"/>
<sequence>GRWSWPSKTFLAITAVQTATNLALEACLMAYICWGSFTPAQSLIYLVYGGGCIAAQVAALLLAAVALHARSAPLVVTSTALDMLLVALRSALLVQVGAYDRVVAMQAAGIGALAVGCATKAFLALRHLRREFGWQVYRALGDDPKMQRMFLHRQLLFVLVVLAGFSFFQVWLLRAAAAALAGPRAIGWVEIAVTAVVCMATLCVTLSAAVHEAAWSMYACVGVYACAPAYIVYKLVVAATGQHLDRSEVSAHNASSRCMIVLLGALLVLDVALALVSLVVARGFGRGLRQQLRHFHTLSRSAVDLESGVYVGHDADSPSRPSPDGQGQADHASSGTGPSQRTVGSVLSWMAANTKESVRESWLLFRAFFCGLGVADEPEATETGEAAETAEIADTPSTQPTLQLYHSMPKFSAMALHDIFGPACSAYGSFHPDARPDTPVTLELLLSIEELNTINGELAVAASASTINRSFIGGGLAACAGSPAPSWSLVSTASCRTSIGWVSNSVLSSARQALAGERPRGPFYVSSFVDEFSLHASTQSPLALRVACPDDISICSDDSRSALQFSAGSGGEVPAADDAQEDAADNASAGSQAPPLSLA</sequence>
<keyword evidence="2" id="KW-1185">Reference proteome</keyword>
<evidence type="ECO:0000313" key="1">
    <source>
        <dbReference type="EMBL" id="KAJ2797666.1"/>
    </source>
</evidence>
<comment type="caution">
    <text evidence="1">The sequence shown here is derived from an EMBL/GenBank/DDBJ whole genome shotgun (WGS) entry which is preliminary data.</text>
</comment>
<gene>
    <name evidence="1" type="ORF">H4R21_004231</name>
</gene>
<name>A0ACC1KZV0_9FUNG</name>
<accession>A0ACC1KZV0</accession>
<reference evidence="1" key="1">
    <citation type="submission" date="2022-07" db="EMBL/GenBank/DDBJ databases">
        <title>Phylogenomic reconstructions and comparative analyses of Kickxellomycotina fungi.</title>
        <authorList>
            <person name="Reynolds N.K."/>
            <person name="Stajich J.E."/>
            <person name="Barry K."/>
            <person name="Grigoriev I.V."/>
            <person name="Crous P."/>
            <person name="Smith M.E."/>
        </authorList>
    </citation>
    <scope>NUCLEOTIDE SEQUENCE</scope>
    <source>
        <strain evidence="1">BCRC 34780</strain>
    </source>
</reference>
<evidence type="ECO:0000313" key="2">
    <source>
        <dbReference type="Proteomes" id="UP001140087"/>
    </source>
</evidence>
<organism evidence="1 2">
    <name type="scientific">Coemansia helicoidea</name>
    <dbReference type="NCBI Taxonomy" id="1286919"/>
    <lineage>
        <taxon>Eukaryota</taxon>
        <taxon>Fungi</taxon>
        <taxon>Fungi incertae sedis</taxon>
        <taxon>Zoopagomycota</taxon>
        <taxon>Kickxellomycotina</taxon>
        <taxon>Kickxellomycetes</taxon>
        <taxon>Kickxellales</taxon>
        <taxon>Kickxellaceae</taxon>
        <taxon>Coemansia</taxon>
    </lineage>
</organism>
<feature type="non-terminal residue" evidence="1">
    <location>
        <position position="1"/>
    </location>
</feature>